<reference evidence="6" key="1">
    <citation type="submission" date="2023-02" db="EMBL/GenBank/DDBJ databases">
        <title>Genome of toxic invasive species Heracleum sosnowskyi carries increased number of genes despite the absence of recent whole-genome duplications.</title>
        <authorList>
            <person name="Schelkunov M."/>
            <person name="Shtratnikova V."/>
            <person name="Makarenko M."/>
            <person name="Klepikova A."/>
            <person name="Omelchenko D."/>
            <person name="Novikova G."/>
            <person name="Obukhova E."/>
            <person name="Bogdanov V."/>
            <person name="Penin A."/>
            <person name="Logacheva M."/>
        </authorList>
    </citation>
    <scope>NUCLEOTIDE SEQUENCE</scope>
    <source>
        <strain evidence="6">Hsosn_3</strain>
        <tissue evidence="6">Leaf</tissue>
    </source>
</reference>
<dbReference type="InterPro" id="IPR002213">
    <property type="entry name" value="UDP_glucos_trans"/>
</dbReference>
<keyword evidence="4" id="KW-0808">Transferase</keyword>
<organism evidence="6 7">
    <name type="scientific">Heracleum sosnowskyi</name>
    <dbReference type="NCBI Taxonomy" id="360622"/>
    <lineage>
        <taxon>Eukaryota</taxon>
        <taxon>Viridiplantae</taxon>
        <taxon>Streptophyta</taxon>
        <taxon>Embryophyta</taxon>
        <taxon>Tracheophyta</taxon>
        <taxon>Spermatophyta</taxon>
        <taxon>Magnoliopsida</taxon>
        <taxon>eudicotyledons</taxon>
        <taxon>Gunneridae</taxon>
        <taxon>Pentapetalae</taxon>
        <taxon>asterids</taxon>
        <taxon>campanulids</taxon>
        <taxon>Apiales</taxon>
        <taxon>Apiaceae</taxon>
        <taxon>Apioideae</taxon>
        <taxon>apioid superclade</taxon>
        <taxon>Tordylieae</taxon>
        <taxon>Tordyliinae</taxon>
        <taxon>Heracleum</taxon>
    </lineage>
</organism>
<gene>
    <name evidence="6" type="ORF">POM88_044449</name>
</gene>
<dbReference type="PANTHER" id="PTHR48044">
    <property type="entry name" value="GLYCOSYLTRANSFERASE"/>
    <property type="match status" value="1"/>
</dbReference>
<dbReference type="SUPFAM" id="SSF53756">
    <property type="entry name" value="UDP-Glycosyltransferase/glycogen phosphorylase"/>
    <property type="match status" value="1"/>
</dbReference>
<dbReference type="CDD" id="cd03784">
    <property type="entry name" value="GT1_Gtf-like"/>
    <property type="match status" value="1"/>
</dbReference>
<keyword evidence="7" id="KW-1185">Reference proteome</keyword>
<dbReference type="EMBL" id="JAUIZM010000010">
    <property type="protein sequence ID" value="KAK1359975.1"/>
    <property type="molecule type" value="Genomic_DNA"/>
</dbReference>
<evidence type="ECO:0000256" key="4">
    <source>
        <dbReference type="ARBA" id="ARBA00022679"/>
    </source>
</evidence>
<dbReference type="Proteomes" id="UP001237642">
    <property type="component" value="Unassembled WGS sequence"/>
</dbReference>
<evidence type="ECO:0000256" key="2">
    <source>
        <dbReference type="ARBA" id="ARBA00009995"/>
    </source>
</evidence>
<evidence type="ECO:0000313" key="7">
    <source>
        <dbReference type="Proteomes" id="UP001237642"/>
    </source>
</evidence>
<dbReference type="Gene3D" id="3.40.50.2000">
    <property type="entry name" value="Glycogen Phosphorylase B"/>
    <property type="match status" value="1"/>
</dbReference>
<dbReference type="PANTHER" id="PTHR48044:SF29">
    <property type="entry name" value="GLYCOSYLTRANSFERASE"/>
    <property type="match status" value="1"/>
</dbReference>
<dbReference type="GO" id="GO:0008299">
    <property type="term" value="P:isoprenoid biosynthetic process"/>
    <property type="evidence" value="ECO:0007669"/>
    <property type="project" value="UniProtKB-KW"/>
</dbReference>
<keyword evidence="3" id="KW-0328">Glycosyltransferase</keyword>
<comment type="pathway">
    <text evidence="1">Secondary metabolite biosynthesis; terpenoid biosynthesis.</text>
</comment>
<evidence type="ECO:0000256" key="3">
    <source>
        <dbReference type="ARBA" id="ARBA00022676"/>
    </source>
</evidence>
<evidence type="ECO:0000256" key="5">
    <source>
        <dbReference type="ARBA" id="ARBA00023229"/>
    </source>
</evidence>
<keyword evidence="5" id="KW-0414">Isoprene biosynthesis</keyword>
<comment type="similarity">
    <text evidence="2">Belongs to the UDP-glycosyltransferase family.</text>
</comment>
<dbReference type="FunFam" id="3.40.50.2000:FF:000060">
    <property type="entry name" value="Glycosyltransferase"/>
    <property type="match status" value="1"/>
</dbReference>
<protein>
    <submittedName>
        <fullName evidence="6">Cyanidin-3-O-glucoside 2-O-glucuronosyltransferase-like</fullName>
    </submittedName>
</protein>
<accession>A0AAD8H2U3</accession>
<name>A0AAD8H2U3_9APIA</name>
<evidence type="ECO:0000256" key="1">
    <source>
        <dbReference type="ARBA" id="ARBA00004721"/>
    </source>
</evidence>
<reference evidence="6" key="2">
    <citation type="submission" date="2023-05" db="EMBL/GenBank/DDBJ databases">
        <authorList>
            <person name="Schelkunov M.I."/>
        </authorList>
    </citation>
    <scope>NUCLEOTIDE SEQUENCE</scope>
    <source>
        <strain evidence="6">Hsosn_3</strain>
        <tissue evidence="6">Leaf</tissue>
    </source>
</reference>
<dbReference type="Pfam" id="PF00201">
    <property type="entry name" value="UDPGT"/>
    <property type="match status" value="1"/>
</dbReference>
<dbReference type="AlphaFoldDB" id="A0AAD8H2U3"/>
<dbReference type="GO" id="GO:0008194">
    <property type="term" value="F:UDP-glycosyltransferase activity"/>
    <property type="evidence" value="ECO:0007669"/>
    <property type="project" value="InterPro"/>
</dbReference>
<proteinExistence type="inferred from homology"/>
<comment type="caution">
    <text evidence="6">The sequence shown here is derived from an EMBL/GenBank/DDBJ whole genome shotgun (WGS) entry which is preliminary data.</text>
</comment>
<dbReference type="GO" id="GO:0016138">
    <property type="term" value="P:glycoside biosynthetic process"/>
    <property type="evidence" value="ECO:0007669"/>
    <property type="project" value="UniProtKB-ARBA"/>
</dbReference>
<evidence type="ECO:0000313" key="6">
    <source>
        <dbReference type="EMBL" id="KAK1359975.1"/>
    </source>
</evidence>
<sequence>MEWLDKKEKSSVVLLCFGSENYLSAEEVIKMANALETTKCNFIWALRSAGRGEEKDCLQLPKGFVDRVRDFGLILEWVPQTKILGHSSTGAFVSHCGWNSVLESIKFGVPIIAMPMRGADQPNNARVTVEVGVGMHLPKDSEGKFKIEEIGDLIRKALVDESGEGVRKKARELSLRMKEHGGEELDKAAEKLRHICSKKKETYQ</sequence>